<dbReference type="Gene3D" id="3.30.40.10">
    <property type="entry name" value="Zinc/RING finger domain, C3HC4 (zinc finger)"/>
    <property type="match status" value="1"/>
</dbReference>
<dbReference type="Pfam" id="PF13639">
    <property type="entry name" value="zf-RING_2"/>
    <property type="match status" value="1"/>
</dbReference>
<evidence type="ECO:0000259" key="2">
    <source>
        <dbReference type="PROSITE" id="PS50089"/>
    </source>
</evidence>
<dbReference type="InterPro" id="IPR001841">
    <property type="entry name" value="Znf_RING"/>
</dbReference>
<dbReference type="CDD" id="cd16448">
    <property type="entry name" value="RING-H2"/>
    <property type="match status" value="1"/>
</dbReference>
<protein>
    <recommendedName>
        <fullName evidence="2">RING-type domain-containing protein</fullName>
    </recommendedName>
</protein>
<dbReference type="GO" id="GO:0008270">
    <property type="term" value="F:zinc ion binding"/>
    <property type="evidence" value="ECO:0007669"/>
    <property type="project" value="UniProtKB-KW"/>
</dbReference>
<evidence type="ECO:0000313" key="4">
    <source>
        <dbReference type="Proteomes" id="UP000245699"/>
    </source>
</evidence>
<dbReference type="AlphaFoldDB" id="A0A2T9YRF4"/>
<dbReference type="PROSITE" id="PS50089">
    <property type="entry name" value="ZF_RING_2"/>
    <property type="match status" value="1"/>
</dbReference>
<keyword evidence="1" id="KW-0863">Zinc-finger</keyword>
<gene>
    <name evidence="3" type="ORF">BB559_002877</name>
</gene>
<proteinExistence type="predicted"/>
<dbReference type="SUPFAM" id="SSF57850">
    <property type="entry name" value="RING/U-box"/>
    <property type="match status" value="1"/>
</dbReference>
<reference evidence="3 4" key="1">
    <citation type="journal article" date="2018" name="MBio">
        <title>Comparative Genomics Reveals the Core Gene Toolbox for the Fungus-Insect Symbiosis.</title>
        <authorList>
            <person name="Wang Y."/>
            <person name="Stata M."/>
            <person name="Wang W."/>
            <person name="Stajich J.E."/>
            <person name="White M.M."/>
            <person name="Moncalvo J.M."/>
        </authorList>
    </citation>
    <scope>NUCLEOTIDE SEQUENCE [LARGE SCALE GENOMIC DNA]</scope>
    <source>
        <strain evidence="3 4">AUS-77-4</strain>
    </source>
</reference>
<sequence length="260" mass="30431">MDDNIEIVTLYFNDRAILKDSNQPGATPVRCTISRGYDLDRTRCDNNYLDYKNKDVVKIGWFLDDDQTTFLVIVSVLLFLFKLYKLSKIINGHSLEPEQKMTRLQISRFKVVKLLQFTTRINKLRFCLPHQLPPLSQIQNCNFCYMEIYPDDNIIVIPCHHLYHYGCLYNYFETISSKCPVCKINPVPLSNTINETRESEEIVPFDSIYNLDQKQNWDDYEHSEGYNSELEIIEEDDSPKSIVKTTVFEIFKGLGDIPRA</sequence>
<dbReference type="SMART" id="SM00184">
    <property type="entry name" value="RING"/>
    <property type="match status" value="1"/>
</dbReference>
<evidence type="ECO:0000256" key="1">
    <source>
        <dbReference type="PROSITE-ProRule" id="PRU00175"/>
    </source>
</evidence>
<dbReference type="InterPro" id="IPR013083">
    <property type="entry name" value="Znf_RING/FYVE/PHD"/>
</dbReference>
<name>A0A2T9YRF4_9FUNG</name>
<comment type="caution">
    <text evidence="3">The sequence shown here is derived from an EMBL/GenBank/DDBJ whole genome shotgun (WGS) entry which is preliminary data.</text>
</comment>
<feature type="domain" description="RING-type" evidence="2">
    <location>
        <begin position="141"/>
        <end position="183"/>
    </location>
</feature>
<keyword evidence="4" id="KW-1185">Reference proteome</keyword>
<keyword evidence="1" id="KW-0479">Metal-binding</keyword>
<accession>A0A2T9YRF4</accession>
<keyword evidence="1" id="KW-0862">Zinc</keyword>
<dbReference type="Proteomes" id="UP000245699">
    <property type="component" value="Unassembled WGS sequence"/>
</dbReference>
<dbReference type="OrthoDB" id="8062037at2759"/>
<evidence type="ECO:0000313" key="3">
    <source>
        <dbReference type="EMBL" id="PVU94909.1"/>
    </source>
</evidence>
<dbReference type="EMBL" id="MBFT01000215">
    <property type="protein sequence ID" value="PVU94909.1"/>
    <property type="molecule type" value="Genomic_DNA"/>
</dbReference>
<organism evidence="3 4">
    <name type="scientific">Furculomyces boomerangus</name>
    <dbReference type="NCBI Taxonomy" id="61424"/>
    <lineage>
        <taxon>Eukaryota</taxon>
        <taxon>Fungi</taxon>
        <taxon>Fungi incertae sedis</taxon>
        <taxon>Zoopagomycota</taxon>
        <taxon>Kickxellomycotina</taxon>
        <taxon>Harpellomycetes</taxon>
        <taxon>Harpellales</taxon>
        <taxon>Harpellaceae</taxon>
        <taxon>Furculomyces</taxon>
    </lineage>
</organism>